<evidence type="ECO:0000259" key="1">
    <source>
        <dbReference type="Pfam" id="PF03372"/>
    </source>
</evidence>
<dbReference type="Pfam" id="PF03372">
    <property type="entry name" value="Exo_endo_phos"/>
    <property type="match status" value="1"/>
</dbReference>
<dbReference type="GO" id="GO:0004519">
    <property type="term" value="F:endonuclease activity"/>
    <property type="evidence" value="ECO:0007669"/>
    <property type="project" value="UniProtKB-KW"/>
</dbReference>
<dbReference type="Proteomes" id="UP000198816">
    <property type="component" value="Unassembled WGS sequence"/>
</dbReference>
<keyword evidence="2" id="KW-0540">Nuclease</keyword>
<name>A0A1H2UHP4_THIRO</name>
<dbReference type="PANTHER" id="PTHR14859">
    <property type="entry name" value="CALCOFLUOR WHITE HYPERSENSITIVE PROTEIN PRECURSOR"/>
    <property type="match status" value="1"/>
</dbReference>
<dbReference type="Gene3D" id="3.60.10.10">
    <property type="entry name" value="Endonuclease/exonuclease/phosphatase"/>
    <property type="match status" value="1"/>
</dbReference>
<dbReference type="GO" id="GO:0016020">
    <property type="term" value="C:membrane"/>
    <property type="evidence" value="ECO:0007669"/>
    <property type="project" value="GOC"/>
</dbReference>
<feature type="domain" description="Endonuclease/exonuclease/phosphatase" evidence="1">
    <location>
        <begin position="68"/>
        <end position="296"/>
    </location>
</feature>
<keyword evidence="2" id="KW-0378">Hydrolase</keyword>
<reference evidence="3" key="1">
    <citation type="submission" date="2016-10" db="EMBL/GenBank/DDBJ databases">
        <authorList>
            <person name="Varghese N."/>
            <person name="Submissions S."/>
        </authorList>
    </citation>
    <scope>NUCLEOTIDE SEQUENCE [LARGE SCALE GENOMIC DNA]</scope>
    <source>
        <strain evidence="3">DSM 217</strain>
    </source>
</reference>
<dbReference type="AlphaFoldDB" id="A0A1H2UHP4"/>
<gene>
    <name evidence="2" type="ORF">SAMN05421783_105116</name>
</gene>
<protein>
    <submittedName>
        <fullName evidence="2">Metal-dependent hydrolase, endonuclease/exonuclease/phosphatase family</fullName>
    </submittedName>
</protein>
<dbReference type="SUPFAM" id="SSF56219">
    <property type="entry name" value="DNase I-like"/>
    <property type="match status" value="1"/>
</dbReference>
<accession>A0A1H2UHP4</accession>
<sequence>MIIGALDSGPTEPGLIKAEEGERAAGQAKRAGPTVGAERIDAVPGRAHHQAVSHASSLSTDARRLKLLSFNVQAGIYSRRYSDYFTNSWKHILPHPERLANLTRIAQLLHQFDLVGLQEVDAGSLRSAYIDQIQYLARHGAFPHWYRQVNRNLGPFAQHSNGLLSRLPPQRITEHKLPGLPGRGAVVAELGLSDHETLAVAIVHLALGWRARRRQLDYLIALSEQHPYLVIMGDFNCGCDSKGLRAMVRKAAMRGLDCELKTFPSWRPTHNLDHILVSRPLRVVAARVVDYALSDHLPISMTIELPEGVAFSAYEDGPDPESAR</sequence>
<dbReference type="InterPro" id="IPR051916">
    <property type="entry name" value="GPI-anchor_lipid_remodeler"/>
</dbReference>
<keyword evidence="2" id="KW-0255">Endonuclease</keyword>
<evidence type="ECO:0000313" key="2">
    <source>
        <dbReference type="EMBL" id="SDW55630.1"/>
    </source>
</evidence>
<keyword evidence="2" id="KW-0269">Exonuclease</keyword>
<dbReference type="GO" id="GO:0006506">
    <property type="term" value="P:GPI anchor biosynthetic process"/>
    <property type="evidence" value="ECO:0007669"/>
    <property type="project" value="TreeGrafter"/>
</dbReference>
<dbReference type="EMBL" id="FNNZ01000005">
    <property type="protein sequence ID" value="SDW55630.1"/>
    <property type="molecule type" value="Genomic_DNA"/>
</dbReference>
<evidence type="ECO:0000313" key="3">
    <source>
        <dbReference type="Proteomes" id="UP000198816"/>
    </source>
</evidence>
<dbReference type="GO" id="GO:0004527">
    <property type="term" value="F:exonuclease activity"/>
    <property type="evidence" value="ECO:0007669"/>
    <property type="project" value="UniProtKB-KW"/>
</dbReference>
<proteinExistence type="predicted"/>
<dbReference type="InterPro" id="IPR036691">
    <property type="entry name" value="Endo/exonu/phosph_ase_sf"/>
</dbReference>
<organism evidence="2 3">
    <name type="scientific">Thiocapsa roseopersicina</name>
    <dbReference type="NCBI Taxonomy" id="1058"/>
    <lineage>
        <taxon>Bacteria</taxon>
        <taxon>Pseudomonadati</taxon>
        <taxon>Pseudomonadota</taxon>
        <taxon>Gammaproteobacteria</taxon>
        <taxon>Chromatiales</taxon>
        <taxon>Chromatiaceae</taxon>
        <taxon>Thiocapsa</taxon>
    </lineage>
</organism>
<keyword evidence="3" id="KW-1185">Reference proteome</keyword>
<dbReference type="PANTHER" id="PTHR14859:SF15">
    <property type="entry name" value="ENDONUCLEASE_EXONUCLEASE_PHOSPHATASE DOMAIN-CONTAINING PROTEIN"/>
    <property type="match status" value="1"/>
</dbReference>
<dbReference type="STRING" id="1058.SAMN05421783_105116"/>
<dbReference type="InterPro" id="IPR005135">
    <property type="entry name" value="Endo/exonuclease/phosphatase"/>
</dbReference>